<feature type="domain" description="Sulfatase-modifying factor enzyme-like" evidence="2">
    <location>
        <begin position="245"/>
        <end position="478"/>
    </location>
</feature>
<keyword evidence="1" id="KW-0732">Signal</keyword>
<feature type="signal peptide" evidence="1">
    <location>
        <begin position="1"/>
        <end position="20"/>
    </location>
</feature>
<dbReference type="Pfam" id="PF13365">
    <property type="entry name" value="Trypsin_2"/>
    <property type="match status" value="1"/>
</dbReference>
<name>A0ABQ0A8B0_9GAMM</name>
<reference evidence="3 4" key="1">
    <citation type="submission" date="2024-04" db="EMBL/GenBank/DDBJ databases">
        <title>Draft genome sequence of Sessilibacter corallicola NBRC 116591.</title>
        <authorList>
            <person name="Miyakawa T."/>
            <person name="Kusuya Y."/>
            <person name="Miura T."/>
        </authorList>
    </citation>
    <scope>NUCLEOTIDE SEQUENCE [LARGE SCALE GENOMIC DNA]</scope>
    <source>
        <strain evidence="3 4">KU-00831-HH</strain>
    </source>
</reference>
<dbReference type="InterPro" id="IPR009003">
    <property type="entry name" value="Peptidase_S1_PA"/>
</dbReference>
<dbReference type="Gene3D" id="2.40.10.120">
    <property type="match status" value="1"/>
</dbReference>
<dbReference type="SUPFAM" id="SSF56436">
    <property type="entry name" value="C-type lectin-like"/>
    <property type="match status" value="1"/>
</dbReference>
<evidence type="ECO:0000259" key="2">
    <source>
        <dbReference type="Pfam" id="PF03781"/>
    </source>
</evidence>
<dbReference type="Gene3D" id="3.90.1580.10">
    <property type="entry name" value="paralog of FGE (formylglycine-generating enzyme)"/>
    <property type="match status" value="1"/>
</dbReference>
<dbReference type="PANTHER" id="PTHR23150:SF35">
    <property type="entry name" value="BLL6746 PROTEIN"/>
    <property type="match status" value="1"/>
</dbReference>
<dbReference type="InterPro" id="IPR005532">
    <property type="entry name" value="SUMF_dom"/>
</dbReference>
<sequence length="486" mass="53909">MLKFNLVVVLFIMLTNFSKADVYTVAASSCISGPSFREQTGFESVDSQGVITALHGVAGCEKIIAFQGKGDIEEVVFSIAKIDSENDVALLLSENFNSKSPFDVSKSPVVAGQELEVIGFPLGIDEISSSLKARKKPIRILSDLLEPSTELILDKRRSPEPDNPVISIEGHLLPGHSGAPIVNSNNEVVAVANGGLRGGAIEISWAIPINNIKWTIPSLDDLTRLGHEGLNDLFSFESFTAIERSMVKIEGTKHFEIGCDGTEKGCKSRRTPKRIIEVKPFFISISEVTFSEYDYFCDVTGREKPDDNGWGRGDRPVINISWNDANDYIAWINKNSDYTYRLLTEVEWEYAAGAGADTRFFWGDAPDANYANGDQNYNWPDDGYVGTAPVKTFKPNKFGVYDLIGNVAEWVGDCWHDNYVGAPRNSREPWLERRPGDCDRHVNRGGAFIGSVNSLKITRRAWKQSDFKSNRLGFRLARSLISSENL</sequence>
<dbReference type="InterPro" id="IPR051043">
    <property type="entry name" value="Sulfatase_Mod_Factor_Kinase"/>
</dbReference>
<evidence type="ECO:0000256" key="1">
    <source>
        <dbReference type="SAM" id="SignalP"/>
    </source>
</evidence>
<protein>
    <recommendedName>
        <fullName evidence="2">Sulfatase-modifying factor enzyme-like domain-containing protein</fullName>
    </recommendedName>
</protein>
<comment type="caution">
    <text evidence="3">The sequence shown here is derived from an EMBL/GenBank/DDBJ whole genome shotgun (WGS) entry which is preliminary data.</text>
</comment>
<dbReference type="SUPFAM" id="SSF50494">
    <property type="entry name" value="Trypsin-like serine proteases"/>
    <property type="match status" value="1"/>
</dbReference>
<dbReference type="InterPro" id="IPR016187">
    <property type="entry name" value="CTDL_fold"/>
</dbReference>
<accession>A0ABQ0A8B0</accession>
<evidence type="ECO:0000313" key="4">
    <source>
        <dbReference type="Proteomes" id="UP001465153"/>
    </source>
</evidence>
<dbReference type="PANTHER" id="PTHR23150">
    <property type="entry name" value="SULFATASE MODIFYING FACTOR 1, 2"/>
    <property type="match status" value="1"/>
</dbReference>
<dbReference type="EMBL" id="BAABWN010000005">
    <property type="protein sequence ID" value="GAA6167885.1"/>
    <property type="molecule type" value="Genomic_DNA"/>
</dbReference>
<dbReference type="InterPro" id="IPR042095">
    <property type="entry name" value="SUMF_sf"/>
</dbReference>
<proteinExistence type="predicted"/>
<keyword evidence="4" id="KW-1185">Reference proteome</keyword>
<dbReference type="Pfam" id="PF03781">
    <property type="entry name" value="FGE-sulfatase"/>
    <property type="match status" value="1"/>
</dbReference>
<evidence type="ECO:0000313" key="3">
    <source>
        <dbReference type="EMBL" id="GAA6167885.1"/>
    </source>
</evidence>
<dbReference type="Proteomes" id="UP001465153">
    <property type="component" value="Unassembled WGS sequence"/>
</dbReference>
<organism evidence="3 4">
    <name type="scientific">Sessilibacter corallicola</name>
    <dbReference type="NCBI Taxonomy" id="2904075"/>
    <lineage>
        <taxon>Bacteria</taxon>
        <taxon>Pseudomonadati</taxon>
        <taxon>Pseudomonadota</taxon>
        <taxon>Gammaproteobacteria</taxon>
        <taxon>Cellvibrionales</taxon>
        <taxon>Cellvibrionaceae</taxon>
        <taxon>Sessilibacter</taxon>
    </lineage>
</organism>
<dbReference type="RefSeq" id="WP_353302545.1">
    <property type="nucleotide sequence ID" value="NZ_BAABWN010000005.1"/>
</dbReference>
<feature type="chain" id="PRO_5045948890" description="Sulfatase-modifying factor enzyme-like domain-containing protein" evidence="1">
    <location>
        <begin position="21"/>
        <end position="486"/>
    </location>
</feature>
<gene>
    <name evidence="3" type="ORF">NBRC116591_16960</name>
</gene>